<dbReference type="Proteomes" id="UP000663929">
    <property type="component" value="Chromosome"/>
</dbReference>
<organism evidence="1 2">
    <name type="scientific">Sulfidibacter corallicola</name>
    <dbReference type="NCBI Taxonomy" id="2818388"/>
    <lineage>
        <taxon>Bacteria</taxon>
        <taxon>Pseudomonadati</taxon>
        <taxon>Acidobacteriota</taxon>
        <taxon>Holophagae</taxon>
        <taxon>Acanthopleuribacterales</taxon>
        <taxon>Acanthopleuribacteraceae</taxon>
        <taxon>Sulfidibacter</taxon>
    </lineage>
</organism>
<keyword evidence="2" id="KW-1185">Reference proteome</keyword>
<evidence type="ECO:0000313" key="1">
    <source>
        <dbReference type="EMBL" id="QTD49520.1"/>
    </source>
</evidence>
<protein>
    <submittedName>
        <fullName evidence="1">Uncharacterized protein</fullName>
    </submittedName>
</protein>
<gene>
    <name evidence="1" type="ORF">J3U87_28370</name>
</gene>
<dbReference type="KEGG" id="scor:J3U87_28370"/>
<evidence type="ECO:0000313" key="2">
    <source>
        <dbReference type="Proteomes" id="UP000663929"/>
    </source>
</evidence>
<reference evidence="1" key="1">
    <citation type="submission" date="2021-03" db="EMBL/GenBank/DDBJ databases">
        <title>Acanthopleuribacteraceae sp. M133.</title>
        <authorList>
            <person name="Wang G."/>
        </authorList>
    </citation>
    <scope>NUCLEOTIDE SEQUENCE</scope>
    <source>
        <strain evidence="1">M133</strain>
    </source>
</reference>
<sequence>MSLVDNHKKPLSRDIPDWVLIRVFRVIRGKKSVHQSHGFTRIEKAAIRLPAFTTPDDPRQVMRHAPLLGVRVFSCFSWTVDALIFRILDGKAVLELWNAEHRCGSSMTNYSFT</sequence>
<name>A0A8A4TIZ1_SULCO</name>
<dbReference type="RefSeq" id="WP_237379152.1">
    <property type="nucleotide sequence ID" value="NZ_CP071793.1"/>
</dbReference>
<proteinExistence type="predicted"/>
<dbReference type="EMBL" id="CP071793">
    <property type="protein sequence ID" value="QTD49520.1"/>
    <property type="molecule type" value="Genomic_DNA"/>
</dbReference>
<dbReference type="AlphaFoldDB" id="A0A8A4TIZ1"/>
<accession>A0A8A4TIZ1</accession>